<sequence>MGKRLAGTCYFKVDGEQLELQGDLEFPFNSVTRETMASTTGVVGFKETVTVPYVAGTFIVPESFPVSKLMESTAMTITAECANGMVYTLSEAFMVGDIPYKPIDGTVALRFEGTAGELA</sequence>
<proteinExistence type="predicted"/>
<protein>
    <submittedName>
        <fullName evidence="1">Phage tail protein</fullName>
    </submittedName>
</protein>
<reference evidence="2" key="1">
    <citation type="submission" date="2019-06" db="EMBL/GenBank/DDBJ databases">
        <authorList>
            <person name="Oh B.S."/>
        </authorList>
    </citation>
    <scope>NUCLEOTIDE SEQUENCE [LARGE SCALE GENOMIC DNA]</scope>
    <source>
        <strain evidence="2">KGMB03119</strain>
    </source>
</reference>
<dbReference type="EMBL" id="CP040882">
    <property type="protein sequence ID" value="QDA55582.1"/>
    <property type="molecule type" value="Genomic_DNA"/>
</dbReference>
<evidence type="ECO:0000313" key="2">
    <source>
        <dbReference type="Proteomes" id="UP000308889"/>
    </source>
</evidence>
<dbReference type="InterPro" id="IPR019596">
    <property type="entry name" value="Phage_Mu_GpM_tail_tub"/>
</dbReference>
<name>A0ABX5VIS8_9BURK</name>
<organism evidence="1 2">
    <name type="scientific">Sutterella faecalis</name>
    <dbReference type="NCBI Taxonomy" id="2584944"/>
    <lineage>
        <taxon>Bacteria</taxon>
        <taxon>Pseudomonadati</taxon>
        <taxon>Pseudomonadota</taxon>
        <taxon>Betaproteobacteria</taxon>
        <taxon>Burkholderiales</taxon>
        <taxon>Sutterellaceae</taxon>
        <taxon>Sutterella</taxon>
    </lineage>
</organism>
<dbReference type="RefSeq" id="WP_139688990.1">
    <property type="nucleotide sequence ID" value="NZ_CP040882.1"/>
</dbReference>
<accession>A0ABX5VIS8</accession>
<dbReference type="Proteomes" id="UP000308889">
    <property type="component" value="Chromosome"/>
</dbReference>
<evidence type="ECO:0000313" key="1">
    <source>
        <dbReference type="EMBL" id="QDA55582.1"/>
    </source>
</evidence>
<keyword evidence="2" id="KW-1185">Reference proteome</keyword>
<gene>
    <name evidence="1" type="ORF">FG381_11930</name>
</gene>
<dbReference type="Pfam" id="PF10618">
    <property type="entry name" value="Tail_tube"/>
    <property type="match status" value="1"/>
</dbReference>